<protein>
    <submittedName>
        <fullName evidence="2">Uncharacterized protein</fullName>
    </submittedName>
</protein>
<sequence length="599" mass="60540">MSEKELATKTLLELLLANANGQDRQGQGQVPCEGEHGVPGHRAPTDARALLEGLLPKPPEATPSPDQSASQDREAAVAALVSVADALTASDNLEQARGQRRSPAAANPHRTPQQDPELQLQPRKRARHGEAGPGPGPGPSTSTLTSLPALCISEPVTAALPAWLLPPVPQPQPQPPPSGVYGGCVPLESLQQITQAIQDWKEGQGGAAPGCHYAVVSMDVLAAMHRAAVFAVNEARADLAHAIQHTTAAATAGAESPHLSGSLPQLLQQAAQVLEVAQAAGVPSNLATAAAPRGRTAAGPAAAEPAASSAAAVMAATRGAAGGTTPGAPRAVQPELGSSAPPLPSLPLLAGEEHTRRRQRAIVLQRMLVLAGNETSRQRMMEVARAAAAGQLDSGGAHQDPAAAAAAAALLGNGTGAEPGLAARPSSHQHQQHQRQQQRASPRLASPQPPIAFGGPATTAPLCPAPAGMGGLLLPGLQPSAQHTPARQQQQQPAAQEQQQADIGPELSASDLLLACMVAIQSSTSSVQLQPAAQVQPTAAQGPAVHAPTPTTRPPAVGQPEVHPGGPAGVGGGAAPTVGPAASGEQQAAQQQQQRWPPS</sequence>
<keyword evidence="3" id="KW-1185">Reference proteome</keyword>
<dbReference type="Proteomes" id="UP001055712">
    <property type="component" value="Unassembled WGS sequence"/>
</dbReference>
<feature type="region of interest" description="Disordered" evidence="1">
    <location>
        <begin position="318"/>
        <end position="347"/>
    </location>
</feature>
<reference evidence="2" key="2">
    <citation type="submission" date="2020-11" db="EMBL/GenBank/DDBJ databases">
        <authorList>
            <person name="Cecchin M."/>
            <person name="Marcolungo L."/>
            <person name="Rossato M."/>
            <person name="Girolomoni L."/>
            <person name="Cosentino E."/>
            <person name="Cuine S."/>
            <person name="Li-Beisson Y."/>
            <person name="Delledonne M."/>
            <person name="Ballottari M."/>
        </authorList>
    </citation>
    <scope>NUCLEOTIDE SEQUENCE</scope>
    <source>
        <strain evidence="2">211/11P</strain>
        <tissue evidence="2">Whole cell</tissue>
    </source>
</reference>
<feature type="compositionally biased region" description="Low complexity" evidence="1">
    <location>
        <begin position="474"/>
        <end position="501"/>
    </location>
</feature>
<feature type="compositionally biased region" description="Low complexity" evidence="1">
    <location>
        <begin position="422"/>
        <end position="442"/>
    </location>
</feature>
<feature type="region of interest" description="Disordered" evidence="1">
    <location>
        <begin position="532"/>
        <end position="599"/>
    </location>
</feature>
<evidence type="ECO:0000313" key="2">
    <source>
        <dbReference type="EMBL" id="KAI3424195.1"/>
    </source>
</evidence>
<feature type="compositionally biased region" description="Low complexity" evidence="1">
    <location>
        <begin position="532"/>
        <end position="545"/>
    </location>
</feature>
<feature type="region of interest" description="Disordered" evidence="1">
    <location>
        <begin position="416"/>
        <end position="502"/>
    </location>
</feature>
<comment type="caution">
    <text evidence="2">The sequence shown here is derived from an EMBL/GenBank/DDBJ whole genome shotgun (WGS) entry which is preliminary data.</text>
</comment>
<gene>
    <name evidence="2" type="ORF">D9Q98_009551</name>
</gene>
<evidence type="ECO:0000313" key="3">
    <source>
        <dbReference type="Proteomes" id="UP001055712"/>
    </source>
</evidence>
<proteinExistence type="predicted"/>
<accession>A0A9D4YSR7</accession>
<feature type="compositionally biased region" description="Low complexity" evidence="1">
    <location>
        <begin position="326"/>
        <end position="347"/>
    </location>
</feature>
<feature type="compositionally biased region" description="Low complexity" evidence="1">
    <location>
        <begin position="575"/>
        <end position="599"/>
    </location>
</feature>
<feature type="region of interest" description="Disordered" evidence="1">
    <location>
        <begin position="90"/>
        <end position="146"/>
    </location>
</feature>
<feature type="compositionally biased region" description="Low complexity" evidence="1">
    <location>
        <begin position="454"/>
        <end position="467"/>
    </location>
</feature>
<reference evidence="2" key="1">
    <citation type="journal article" date="2019" name="Plant J.">
        <title>Chlorella vulgaris genome assembly and annotation reveals the molecular basis for metabolic acclimation to high light conditions.</title>
        <authorList>
            <person name="Cecchin M."/>
            <person name="Marcolungo L."/>
            <person name="Rossato M."/>
            <person name="Girolomoni L."/>
            <person name="Cosentino E."/>
            <person name="Cuine S."/>
            <person name="Li-Beisson Y."/>
            <person name="Delledonne M."/>
            <person name="Ballottari M."/>
        </authorList>
    </citation>
    <scope>NUCLEOTIDE SEQUENCE</scope>
    <source>
        <strain evidence="2">211/11P</strain>
    </source>
</reference>
<dbReference type="EMBL" id="SIDB01000013">
    <property type="protein sequence ID" value="KAI3424195.1"/>
    <property type="molecule type" value="Genomic_DNA"/>
</dbReference>
<dbReference type="AlphaFoldDB" id="A0A9D4YSR7"/>
<organism evidence="2 3">
    <name type="scientific">Chlorella vulgaris</name>
    <name type="common">Green alga</name>
    <dbReference type="NCBI Taxonomy" id="3077"/>
    <lineage>
        <taxon>Eukaryota</taxon>
        <taxon>Viridiplantae</taxon>
        <taxon>Chlorophyta</taxon>
        <taxon>core chlorophytes</taxon>
        <taxon>Trebouxiophyceae</taxon>
        <taxon>Chlorellales</taxon>
        <taxon>Chlorellaceae</taxon>
        <taxon>Chlorella clade</taxon>
        <taxon>Chlorella</taxon>
    </lineage>
</organism>
<evidence type="ECO:0000256" key="1">
    <source>
        <dbReference type="SAM" id="MobiDB-lite"/>
    </source>
</evidence>
<name>A0A9D4YSR7_CHLVU</name>
<feature type="region of interest" description="Disordered" evidence="1">
    <location>
        <begin position="20"/>
        <end position="76"/>
    </location>
</feature>